<evidence type="ECO:0000256" key="10">
    <source>
        <dbReference type="SAM" id="Phobius"/>
    </source>
</evidence>
<evidence type="ECO:0000256" key="8">
    <source>
        <dbReference type="RuleBase" id="RU003346"/>
    </source>
</evidence>
<dbReference type="PROSITE" id="PS00217">
    <property type="entry name" value="SUGAR_TRANSPORT_2"/>
    <property type="match status" value="1"/>
</dbReference>
<evidence type="ECO:0000256" key="1">
    <source>
        <dbReference type="ARBA" id="ARBA00004651"/>
    </source>
</evidence>
<evidence type="ECO:0000256" key="5">
    <source>
        <dbReference type="ARBA" id="ARBA00022692"/>
    </source>
</evidence>
<dbReference type="GO" id="GO:0005886">
    <property type="term" value="C:plasma membrane"/>
    <property type="evidence" value="ECO:0007669"/>
    <property type="project" value="UniProtKB-SubCell"/>
</dbReference>
<keyword evidence="6 10" id="KW-1133">Transmembrane helix</keyword>
<evidence type="ECO:0000256" key="4">
    <source>
        <dbReference type="ARBA" id="ARBA00022475"/>
    </source>
</evidence>
<name>A0A857MID4_9ACTN</name>
<feature type="transmembrane region" description="Helical" evidence="10">
    <location>
        <begin position="470"/>
        <end position="490"/>
    </location>
</feature>
<dbReference type="CDD" id="cd17359">
    <property type="entry name" value="MFS_XylE_like"/>
    <property type="match status" value="1"/>
</dbReference>
<dbReference type="InterPro" id="IPR036259">
    <property type="entry name" value="MFS_trans_sf"/>
</dbReference>
<dbReference type="InterPro" id="IPR003663">
    <property type="entry name" value="Sugar/inositol_transpt"/>
</dbReference>
<evidence type="ECO:0000313" key="11">
    <source>
        <dbReference type="EMBL" id="QHN40530.1"/>
    </source>
</evidence>
<evidence type="ECO:0000256" key="9">
    <source>
        <dbReference type="SAM" id="MobiDB-lite"/>
    </source>
</evidence>
<dbReference type="InterPro" id="IPR047984">
    <property type="entry name" value="XylE-like"/>
</dbReference>
<dbReference type="GO" id="GO:0022857">
    <property type="term" value="F:transmembrane transporter activity"/>
    <property type="evidence" value="ECO:0007669"/>
    <property type="project" value="InterPro"/>
</dbReference>
<feature type="transmembrane region" description="Helical" evidence="10">
    <location>
        <begin position="344"/>
        <end position="365"/>
    </location>
</feature>
<dbReference type="InterPro" id="IPR005829">
    <property type="entry name" value="Sugar_transporter_CS"/>
</dbReference>
<comment type="similarity">
    <text evidence="2 8">Belongs to the major facilitator superfamily. Sugar transporter (TC 2.A.1.1) family.</text>
</comment>
<gene>
    <name evidence="11" type="ORF">GII30_16510</name>
</gene>
<proteinExistence type="inferred from homology"/>
<reference evidence="11" key="1">
    <citation type="journal article" date="2021" name="Nat. Microbiol.">
        <title>Cocultivation of an ultrasmall environmental parasitic bacterium with lytic ability against bacteria associated with wastewater foams.</title>
        <authorList>
            <person name="Batinovic S."/>
            <person name="Rose J.J.A."/>
            <person name="Ratcliffe J."/>
            <person name="Seviour R.J."/>
            <person name="Petrovski S."/>
        </authorList>
    </citation>
    <scope>NUCLEOTIDE SEQUENCE</scope>
    <source>
        <strain evidence="11">CON44</strain>
    </source>
</reference>
<dbReference type="PROSITE" id="PS00216">
    <property type="entry name" value="SUGAR_TRANSPORT_1"/>
    <property type="match status" value="1"/>
</dbReference>
<feature type="transmembrane region" description="Helical" evidence="10">
    <location>
        <begin position="58"/>
        <end position="75"/>
    </location>
</feature>
<dbReference type="SUPFAM" id="SSF103473">
    <property type="entry name" value="MFS general substrate transporter"/>
    <property type="match status" value="1"/>
</dbReference>
<feature type="transmembrane region" description="Helical" evidence="10">
    <location>
        <begin position="198"/>
        <end position="216"/>
    </location>
</feature>
<dbReference type="PANTHER" id="PTHR48020:SF12">
    <property type="entry name" value="PROTON MYO-INOSITOL COTRANSPORTER"/>
    <property type="match status" value="1"/>
</dbReference>
<keyword evidence="3 8" id="KW-0813">Transport</keyword>
<feature type="transmembrane region" description="Helical" evidence="10">
    <location>
        <begin position="443"/>
        <end position="464"/>
    </location>
</feature>
<dbReference type="Pfam" id="PF00083">
    <property type="entry name" value="Sugar_tr"/>
    <property type="match status" value="1"/>
</dbReference>
<organism evidence="11">
    <name type="scientific">Gordonia amarae</name>
    <dbReference type="NCBI Taxonomy" id="36821"/>
    <lineage>
        <taxon>Bacteria</taxon>
        <taxon>Bacillati</taxon>
        <taxon>Actinomycetota</taxon>
        <taxon>Actinomycetes</taxon>
        <taxon>Mycobacteriales</taxon>
        <taxon>Gordoniaceae</taxon>
        <taxon>Gordonia</taxon>
    </lineage>
</organism>
<feature type="transmembrane region" description="Helical" evidence="10">
    <location>
        <begin position="309"/>
        <end position="332"/>
    </location>
</feature>
<dbReference type="PANTHER" id="PTHR48020">
    <property type="entry name" value="PROTON MYO-INOSITOL COTRANSPORTER"/>
    <property type="match status" value="1"/>
</dbReference>
<evidence type="ECO:0000256" key="2">
    <source>
        <dbReference type="ARBA" id="ARBA00010992"/>
    </source>
</evidence>
<keyword evidence="4" id="KW-1003">Cell membrane</keyword>
<dbReference type="Gene3D" id="1.20.1250.20">
    <property type="entry name" value="MFS general substrate transporter like domains"/>
    <property type="match status" value="1"/>
</dbReference>
<dbReference type="EMBL" id="CP045810">
    <property type="protein sequence ID" value="QHN40530.1"/>
    <property type="molecule type" value="Genomic_DNA"/>
</dbReference>
<keyword evidence="5 10" id="KW-0812">Transmembrane</keyword>
<feature type="transmembrane region" description="Helical" evidence="10">
    <location>
        <begin position="127"/>
        <end position="144"/>
    </location>
</feature>
<feature type="transmembrane region" description="Helical" evidence="10">
    <location>
        <begin position="95"/>
        <end position="115"/>
    </location>
</feature>
<dbReference type="PRINTS" id="PR00171">
    <property type="entry name" value="SUGRTRNSPORT"/>
</dbReference>
<evidence type="ECO:0000256" key="3">
    <source>
        <dbReference type="ARBA" id="ARBA00022448"/>
    </source>
</evidence>
<feature type="transmembrane region" description="Helical" evidence="10">
    <location>
        <begin position="377"/>
        <end position="398"/>
    </location>
</feature>
<feature type="transmembrane region" description="Helical" evidence="10">
    <location>
        <begin position="150"/>
        <end position="178"/>
    </location>
</feature>
<dbReference type="AlphaFoldDB" id="A0A857MID4"/>
<feature type="transmembrane region" description="Helical" evidence="10">
    <location>
        <begin position="404"/>
        <end position="431"/>
    </location>
</feature>
<feature type="transmembrane region" description="Helical" evidence="10">
    <location>
        <begin position="222"/>
        <end position="242"/>
    </location>
</feature>
<feature type="region of interest" description="Disordered" evidence="9">
    <location>
        <begin position="1"/>
        <end position="48"/>
    </location>
</feature>
<dbReference type="RefSeq" id="WP_083836996.1">
    <property type="nucleotide sequence ID" value="NZ_CP045804.1"/>
</dbReference>
<accession>A0A857MID4</accession>
<evidence type="ECO:0000256" key="6">
    <source>
        <dbReference type="ARBA" id="ARBA00022989"/>
    </source>
</evidence>
<evidence type="ECO:0000256" key="7">
    <source>
        <dbReference type="ARBA" id="ARBA00023136"/>
    </source>
</evidence>
<feature type="compositionally biased region" description="Basic and acidic residues" evidence="9">
    <location>
        <begin position="18"/>
        <end position="29"/>
    </location>
</feature>
<dbReference type="PROSITE" id="PS50850">
    <property type="entry name" value="MFS"/>
    <property type="match status" value="1"/>
</dbReference>
<dbReference type="NCBIfam" id="TIGR00879">
    <property type="entry name" value="SP"/>
    <property type="match status" value="1"/>
</dbReference>
<keyword evidence="7 10" id="KW-0472">Membrane</keyword>
<dbReference type="InterPro" id="IPR005828">
    <property type="entry name" value="MFS_sugar_transport-like"/>
</dbReference>
<sequence>MSGSPCARDPAPPAGEAIAERTHDGDSPDRGAPMSGHGASAAEAQLPPLTKGPHSKRVGLISIVACLGGLLFGYDTGVSSGAEGPMSDELGLSDLQTGVVISALVFAAAVGAFLGGRMSDAIGRRKTIVVLAVMFFVGVLFVVLSPSSHLAGFTVVVIGRIILGLAVGGASTVVPVYLAELAPFEIRGSITGRNEMAIVTGQFLAFCINAVLDNTLGHVEGIWRVMFGVCALPAIGLFFGMLRMPESPRWLVEKGRTDEALAVLDTIRSSDRARAELNQVIGVASDEEEVEASKPGFKQILANKWLRRIVLVGMGVAVAQQLTGINAIMYYGPRVLEESGFSESAALTAATAFGLAAVIGGVIALRNMDRLDRRTTFIIGLSLTTLCHLLVGIAGLSIPEDNSVRPYVIAVLVFLFVLSMQSFLNIAVWVWLAEIFPLNIRGLAIGISVFFGWFVNGLLALTIPTLVTNLGLTTFFLFAIVGVIMLGFLWHEVPETRGRTLEGLEEALLDGEIYRELPRRLPFAGLFYDRDRH</sequence>
<dbReference type="InterPro" id="IPR050814">
    <property type="entry name" value="Myo-inositol_Transporter"/>
</dbReference>
<protein>
    <submittedName>
        <fullName evidence="11">Sugar porter family MFS transporter</fullName>
    </submittedName>
</protein>
<dbReference type="InterPro" id="IPR020846">
    <property type="entry name" value="MFS_dom"/>
</dbReference>
<comment type="subcellular location">
    <subcellularLocation>
        <location evidence="1">Cell membrane</location>
        <topology evidence="1">Multi-pass membrane protein</topology>
    </subcellularLocation>
</comment>